<evidence type="ECO:0000256" key="1">
    <source>
        <dbReference type="ARBA" id="ARBA00004141"/>
    </source>
</evidence>
<dbReference type="GO" id="GO:0016020">
    <property type="term" value="C:membrane"/>
    <property type="evidence" value="ECO:0007669"/>
    <property type="project" value="UniProtKB-SubCell"/>
</dbReference>
<dbReference type="InterPro" id="IPR009294">
    <property type="entry name" value="Aph-1"/>
</dbReference>
<keyword evidence="5 7" id="KW-1133">Transmembrane helix</keyword>
<feature type="transmembrane region" description="Helical" evidence="7">
    <location>
        <begin position="132"/>
        <end position="153"/>
    </location>
</feature>
<feature type="transmembrane region" description="Helical" evidence="7">
    <location>
        <begin position="20"/>
        <end position="40"/>
    </location>
</feature>
<keyword evidence="3 7" id="KW-0812">Transmembrane</keyword>
<feature type="transmembrane region" description="Helical" evidence="7">
    <location>
        <begin position="47"/>
        <end position="74"/>
    </location>
</feature>
<evidence type="ECO:0000313" key="8">
    <source>
        <dbReference type="EMBL" id="KAL2642087.1"/>
    </source>
</evidence>
<feature type="transmembrane region" description="Helical" evidence="7">
    <location>
        <begin position="173"/>
        <end position="195"/>
    </location>
</feature>
<name>A0ABD1Z2T7_9MARC</name>
<evidence type="ECO:0000313" key="9">
    <source>
        <dbReference type="Proteomes" id="UP001605036"/>
    </source>
</evidence>
<proteinExistence type="inferred from homology"/>
<evidence type="ECO:0000256" key="5">
    <source>
        <dbReference type="ARBA" id="ARBA00022989"/>
    </source>
</evidence>
<dbReference type="GO" id="GO:0007219">
    <property type="term" value="P:Notch signaling pathway"/>
    <property type="evidence" value="ECO:0007669"/>
    <property type="project" value="UniProtKB-KW"/>
</dbReference>
<sequence length="270" mass="29689">MLDTKWETFERSSQRDEMTFVGGLGYTLIALGPAIALFFTVIIGKPFLILTLIVSIFSWLISLVLIAGVWRAFLPSESNVWVYIPLLLSAVCCQEAARRAFWHLYLKVEDILNKIAVRLSKPRLHTVDKLEIALAFGFGHGLAHVIFFCLALLTPSFGPGTFYVPGCTQMSFFLMAALTGLSFLIIHTFSMVIAFDGHADGNKSQQIFAPGMHFLATFATLVNLAEGGCVYGVSATLSCAVITSAVCWKIQWDKAGADPFTSSNLNRTHH</sequence>
<comment type="subcellular location">
    <subcellularLocation>
        <location evidence="1">Membrane</location>
        <topology evidence="1">Multi-pass membrane protein</topology>
    </subcellularLocation>
</comment>
<dbReference type="PANTHER" id="PTHR12889">
    <property type="entry name" value="GAMMA-SECRETASE SUBUNIT APH-1"/>
    <property type="match status" value="1"/>
</dbReference>
<keyword evidence="4" id="KW-0914">Notch signaling pathway</keyword>
<evidence type="ECO:0000256" key="6">
    <source>
        <dbReference type="ARBA" id="ARBA00023136"/>
    </source>
</evidence>
<dbReference type="Proteomes" id="UP001605036">
    <property type="component" value="Unassembled WGS sequence"/>
</dbReference>
<organism evidence="8 9">
    <name type="scientific">Riccia fluitans</name>
    <dbReference type="NCBI Taxonomy" id="41844"/>
    <lineage>
        <taxon>Eukaryota</taxon>
        <taxon>Viridiplantae</taxon>
        <taxon>Streptophyta</taxon>
        <taxon>Embryophyta</taxon>
        <taxon>Marchantiophyta</taxon>
        <taxon>Marchantiopsida</taxon>
        <taxon>Marchantiidae</taxon>
        <taxon>Marchantiales</taxon>
        <taxon>Ricciaceae</taxon>
        <taxon>Riccia</taxon>
    </lineage>
</organism>
<reference evidence="8 9" key="1">
    <citation type="submission" date="2024-09" db="EMBL/GenBank/DDBJ databases">
        <title>Chromosome-scale assembly of Riccia fluitans.</title>
        <authorList>
            <person name="Paukszto L."/>
            <person name="Sawicki J."/>
            <person name="Karawczyk K."/>
            <person name="Piernik-Szablinska J."/>
            <person name="Szczecinska M."/>
            <person name="Mazdziarz M."/>
        </authorList>
    </citation>
    <scope>NUCLEOTIDE SEQUENCE [LARGE SCALE GENOMIC DNA]</scope>
    <source>
        <strain evidence="8">Rf_01</strain>
        <tissue evidence="8">Aerial parts of the thallus</tissue>
    </source>
</reference>
<evidence type="ECO:0000256" key="2">
    <source>
        <dbReference type="ARBA" id="ARBA00005577"/>
    </source>
</evidence>
<accession>A0ABD1Z2T7</accession>
<evidence type="ECO:0000256" key="3">
    <source>
        <dbReference type="ARBA" id="ARBA00022692"/>
    </source>
</evidence>
<dbReference type="Pfam" id="PF06105">
    <property type="entry name" value="Aph-1"/>
    <property type="match status" value="1"/>
</dbReference>
<evidence type="ECO:0008006" key="10">
    <source>
        <dbReference type="Google" id="ProtNLM"/>
    </source>
</evidence>
<comment type="caution">
    <text evidence="8">The sequence shown here is derived from an EMBL/GenBank/DDBJ whole genome shotgun (WGS) entry which is preliminary data.</text>
</comment>
<gene>
    <name evidence="8" type="ORF">R1flu_009674</name>
</gene>
<dbReference type="EMBL" id="JBHFFA010000002">
    <property type="protein sequence ID" value="KAL2642087.1"/>
    <property type="molecule type" value="Genomic_DNA"/>
</dbReference>
<evidence type="ECO:0000256" key="4">
    <source>
        <dbReference type="ARBA" id="ARBA00022976"/>
    </source>
</evidence>
<evidence type="ECO:0000256" key="7">
    <source>
        <dbReference type="SAM" id="Phobius"/>
    </source>
</evidence>
<keyword evidence="6 7" id="KW-0472">Membrane</keyword>
<keyword evidence="9" id="KW-1185">Reference proteome</keyword>
<dbReference type="AlphaFoldDB" id="A0ABD1Z2T7"/>
<comment type="similarity">
    <text evidence="2">Belongs to the APH-1 family.</text>
</comment>
<protein>
    <recommendedName>
        <fullName evidence="10">Gamma-secretase subunit APH1-like</fullName>
    </recommendedName>
</protein>